<comment type="caution">
    <text evidence="7">The sequence shown here is derived from an EMBL/GenBank/DDBJ whole genome shotgun (WGS) entry which is preliminary data.</text>
</comment>
<feature type="transmembrane region" description="Helical" evidence="6">
    <location>
        <begin position="223"/>
        <end position="243"/>
    </location>
</feature>
<keyword evidence="8" id="KW-1185">Reference proteome</keyword>
<evidence type="ECO:0000256" key="3">
    <source>
        <dbReference type="ARBA" id="ARBA00022989"/>
    </source>
</evidence>
<proteinExistence type="inferred from homology"/>
<reference evidence="7" key="1">
    <citation type="submission" date="2023-07" db="EMBL/GenBank/DDBJ databases">
        <authorList>
            <person name="Stuckert A."/>
        </authorList>
    </citation>
    <scope>NUCLEOTIDE SEQUENCE</scope>
</reference>
<dbReference type="SMART" id="SM00679">
    <property type="entry name" value="CTNS"/>
    <property type="match status" value="2"/>
</dbReference>
<feature type="transmembrane region" description="Helical" evidence="6">
    <location>
        <begin position="263"/>
        <end position="286"/>
    </location>
</feature>
<evidence type="ECO:0008006" key="9">
    <source>
        <dbReference type="Google" id="ProtNLM"/>
    </source>
</evidence>
<dbReference type="Pfam" id="PF04193">
    <property type="entry name" value="PQ-loop"/>
    <property type="match status" value="2"/>
</dbReference>
<dbReference type="EMBL" id="CAUEEQ010038610">
    <property type="protein sequence ID" value="CAJ0954550.1"/>
    <property type="molecule type" value="Genomic_DNA"/>
</dbReference>
<keyword evidence="4 6" id="KW-0472">Membrane</keyword>
<feature type="transmembrane region" description="Helical" evidence="6">
    <location>
        <begin position="38"/>
        <end position="59"/>
    </location>
</feature>
<keyword evidence="3 6" id="KW-1133">Transmembrane helix</keyword>
<dbReference type="Proteomes" id="UP001176940">
    <property type="component" value="Unassembled WGS sequence"/>
</dbReference>
<dbReference type="PANTHER" id="PTHR16201:SF36">
    <property type="entry name" value="LYSOSOMAL AMINO ACID TRANSPORTER 1 HOMOLOG"/>
    <property type="match status" value="1"/>
</dbReference>
<evidence type="ECO:0000256" key="5">
    <source>
        <dbReference type="ARBA" id="ARBA00038039"/>
    </source>
</evidence>
<dbReference type="PANTHER" id="PTHR16201">
    <property type="entry name" value="SEVEN TRANSMEMBRANE PROTEIN 1-RELATED"/>
    <property type="match status" value="1"/>
</dbReference>
<evidence type="ECO:0000256" key="1">
    <source>
        <dbReference type="ARBA" id="ARBA00004141"/>
    </source>
</evidence>
<comment type="similarity">
    <text evidence="5">Belongs to the laat-1 family.</text>
</comment>
<protein>
    <recommendedName>
        <fullName evidence="9">Lysosomal amino acid transporter 1 homolog</fullName>
    </recommendedName>
</protein>
<keyword evidence="2 6" id="KW-0812">Transmembrane</keyword>
<dbReference type="InterPro" id="IPR051415">
    <property type="entry name" value="LAAT-1"/>
</dbReference>
<name>A0ABN9LYX9_9NEOB</name>
<evidence type="ECO:0000256" key="4">
    <source>
        <dbReference type="ARBA" id="ARBA00023136"/>
    </source>
</evidence>
<gene>
    <name evidence="7" type="ORF">RIMI_LOCUS14762020</name>
</gene>
<sequence>MWALGNPSPPQNFSDCVNGTAWVWSVFHECAADGRDFASIYLGLFSILCFVAASFPQYFKSCKTGNMDQALSIWFLLGWLAGDCCNFVGAFLSHQLPIQTYTAVYYVMADLVMLSLYVYYKLRNRGPSGDVAPDKCRLRICSARLCRSAALMPLMRGSPPAAADGSAIVSARRLLSTDHAGEESFSTQEIVGCVIGSISSMFYLSSRVPQIVTNFRRRSTEGLALSLFCMVIVGNLTYGLSILLKNPDHGQSEANYILHHVSWLIGSLGVMCLDVIIITQFFVFGVKNSYGSTTREREPLLQADKRGSST</sequence>
<evidence type="ECO:0000256" key="6">
    <source>
        <dbReference type="SAM" id="Phobius"/>
    </source>
</evidence>
<evidence type="ECO:0000313" key="7">
    <source>
        <dbReference type="EMBL" id="CAJ0954550.1"/>
    </source>
</evidence>
<dbReference type="InterPro" id="IPR006603">
    <property type="entry name" value="PQ-loop_rpt"/>
</dbReference>
<accession>A0ABN9LYX9</accession>
<evidence type="ECO:0000256" key="2">
    <source>
        <dbReference type="ARBA" id="ARBA00022692"/>
    </source>
</evidence>
<organism evidence="7 8">
    <name type="scientific">Ranitomeya imitator</name>
    <name type="common">mimic poison frog</name>
    <dbReference type="NCBI Taxonomy" id="111125"/>
    <lineage>
        <taxon>Eukaryota</taxon>
        <taxon>Metazoa</taxon>
        <taxon>Chordata</taxon>
        <taxon>Craniata</taxon>
        <taxon>Vertebrata</taxon>
        <taxon>Euteleostomi</taxon>
        <taxon>Amphibia</taxon>
        <taxon>Batrachia</taxon>
        <taxon>Anura</taxon>
        <taxon>Neobatrachia</taxon>
        <taxon>Hyloidea</taxon>
        <taxon>Dendrobatidae</taxon>
        <taxon>Dendrobatinae</taxon>
        <taxon>Ranitomeya</taxon>
    </lineage>
</organism>
<feature type="transmembrane region" description="Helical" evidence="6">
    <location>
        <begin position="71"/>
        <end position="92"/>
    </location>
</feature>
<feature type="transmembrane region" description="Helical" evidence="6">
    <location>
        <begin position="98"/>
        <end position="120"/>
    </location>
</feature>
<comment type="subcellular location">
    <subcellularLocation>
        <location evidence="1">Membrane</location>
        <topology evidence="1">Multi-pass membrane protein</topology>
    </subcellularLocation>
</comment>
<evidence type="ECO:0000313" key="8">
    <source>
        <dbReference type="Proteomes" id="UP001176940"/>
    </source>
</evidence>
<dbReference type="Gene3D" id="1.20.1280.290">
    <property type="match status" value="2"/>
</dbReference>